<dbReference type="EMBL" id="ADLV01000039">
    <property type="protein sequence ID" value="EGK00232.1"/>
    <property type="molecule type" value="Genomic_DNA"/>
</dbReference>
<reference evidence="1 2" key="1">
    <citation type="submission" date="2011-04" db="EMBL/GenBank/DDBJ databases">
        <title>The Genome Sequence of Dysgonomonas gadei ATCC BAA-286.</title>
        <authorList>
            <consortium name="The Broad Institute Genome Sequencing Platform"/>
            <person name="Earl A."/>
            <person name="Ward D."/>
            <person name="Feldgarden M."/>
            <person name="Gevers D."/>
            <person name="Pudlo N."/>
            <person name="Martens E."/>
            <person name="Allen-Vercoe E."/>
            <person name="Young S.K."/>
            <person name="Zeng Q."/>
            <person name="Gargeya S."/>
            <person name="Fitzgerald M."/>
            <person name="Haas B."/>
            <person name="Abouelleil A."/>
            <person name="Alvarado L."/>
            <person name="Arachchi H.M."/>
            <person name="Berlin A."/>
            <person name="Brown A."/>
            <person name="Chapman S.B."/>
            <person name="Chen Z."/>
            <person name="Dunbar C."/>
            <person name="Freedman E."/>
            <person name="Gearin G."/>
            <person name="Gellesch M."/>
            <person name="Goldberg J."/>
            <person name="Griggs A."/>
            <person name="Gujja S."/>
            <person name="Heiman D."/>
            <person name="Howarth C."/>
            <person name="Larson L."/>
            <person name="Lui A."/>
            <person name="MacDonald P.J.P."/>
            <person name="Mehta T."/>
            <person name="Montmayeur A."/>
            <person name="Murphy C."/>
            <person name="Neiman D."/>
            <person name="Pearson M."/>
            <person name="Priest M."/>
            <person name="Roberts A."/>
            <person name="Saif S."/>
            <person name="Shea T."/>
            <person name="Shenoy N."/>
            <person name="Sisk P."/>
            <person name="Stolte C."/>
            <person name="Sykes S."/>
            <person name="Yandava C."/>
            <person name="Wortman J."/>
            <person name="Nusbaum C."/>
            <person name="Birren B."/>
        </authorList>
    </citation>
    <scope>NUCLEOTIDE SEQUENCE [LARGE SCALE GENOMIC DNA]</scope>
    <source>
        <strain evidence="1 2">ATCC BAA-286</strain>
    </source>
</reference>
<protein>
    <recommendedName>
        <fullName evidence="3">DUF3408 domain-containing protein</fullName>
    </recommendedName>
</protein>
<evidence type="ECO:0000313" key="1">
    <source>
        <dbReference type="EMBL" id="EGK00232.1"/>
    </source>
</evidence>
<name>F5J1X6_9BACT</name>
<accession>F5J1X6</accession>
<dbReference type="Pfam" id="PF11888">
    <property type="entry name" value="DUF3408"/>
    <property type="match status" value="1"/>
</dbReference>
<organism evidence="1 2">
    <name type="scientific">Dysgonomonas gadei ATCC BAA-286</name>
    <dbReference type="NCBI Taxonomy" id="742766"/>
    <lineage>
        <taxon>Bacteria</taxon>
        <taxon>Pseudomonadati</taxon>
        <taxon>Bacteroidota</taxon>
        <taxon>Bacteroidia</taxon>
        <taxon>Bacteroidales</taxon>
        <taxon>Dysgonomonadaceae</taxon>
        <taxon>Dysgonomonas</taxon>
    </lineage>
</organism>
<proteinExistence type="predicted"/>
<dbReference type="STRING" id="742766.HMPREF9455_03371"/>
<dbReference type="HOGENOM" id="CLU_2301367_0_0_10"/>
<dbReference type="InterPro" id="IPR021823">
    <property type="entry name" value="DUF3408"/>
</dbReference>
<dbReference type="RefSeq" id="WP_006800904.1">
    <property type="nucleotide sequence ID" value="NZ_GL891988.1"/>
</dbReference>
<gene>
    <name evidence="1" type="ORF">HMPREF9455_03371</name>
</gene>
<evidence type="ECO:0008006" key="3">
    <source>
        <dbReference type="Google" id="ProtNLM"/>
    </source>
</evidence>
<comment type="caution">
    <text evidence="1">The sequence shown here is derived from an EMBL/GenBank/DDBJ whole genome shotgun (WGS) entry which is preliminary data.</text>
</comment>
<dbReference type="AlphaFoldDB" id="F5J1X6"/>
<sequence length="102" mass="11541">MPTSAKAKAGRKKDEEDYARRFLTAQKVKDYTPVYIDVRMKEKLQTLVASLQHIVPDITPTILLSNILADHLSVNRELITRAANEGLKRSLASTFNSDKEQK</sequence>
<evidence type="ECO:0000313" key="2">
    <source>
        <dbReference type="Proteomes" id="UP000004913"/>
    </source>
</evidence>
<dbReference type="Proteomes" id="UP000004913">
    <property type="component" value="Unassembled WGS sequence"/>
</dbReference>
<keyword evidence="2" id="KW-1185">Reference proteome</keyword>